<name>A0A378M9K1_LISGR</name>
<reference evidence="7 8" key="1">
    <citation type="submission" date="2018-06" db="EMBL/GenBank/DDBJ databases">
        <authorList>
            <consortium name="Pathogen Informatics"/>
            <person name="Doyle S."/>
        </authorList>
    </citation>
    <scope>NUCLEOTIDE SEQUENCE [LARGE SCALE GENOMIC DNA]</scope>
    <source>
        <strain evidence="8">NCTC 10815</strain>
    </source>
</reference>
<keyword evidence="2 4" id="KW-0560">Oxidoreductase</keyword>
<dbReference type="InterPro" id="IPR036291">
    <property type="entry name" value="NAD(P)-bd_dom_sf"/>
</dbReference>
<feature type="domain" description="D-isomer specific 2-hydroxyacid dehydrogenase catalytic" evidence="5">
    <location>
        <begin position="10"/>
        <end position="308"/>
    </location>
</feature>
<accession>A0A378M9K1</accession>
<dbReference type="SUPFAM" id="SSF52283">
    <property type="entry name" value="Formate/glycerate dehydrogenase catalytic domain-like"/>
    <property type="match status" value="1"/>
</dbReference>
<feature type="domain" description="D-isomer specific 2-hydroxyacid dehydrogenase NAD-binding" evidence="6">
    <location>
        <begin position="103"/>
        <end position="277"/>
    </location>
</feature>
<dbReference type="Pfam" id="PF02826">
    <property type="entry name" value="2-Hacid_dh_C"/>
    <property type="match status" value="1"/>
</dbReference>
<gene>
    <name evidence="7" type="primary">ghrA</name>
    <name evidence="7" type="ORF">NCTC10815_00293</name>
</gene>
<dbReference type="SUPFAM" id="SSF51735">
    <property type="entry name" value="NAD(P)-binding Rossmann-fold domains"/>
    <property type="match status" value="1"/>
</dbReference>
<dbReference type="EC" id="1.1.1.79" evidence="7"/>
<keyword evidence="3" id="KW-0520">NAD</keyword>
<dbReference type="GO" id="GO:0030267">
    <property type="term" value="F:glyoxylate reductase (NADPH) activity"/>
    <property type="evidence" value="ECO:0007669"/>
    <property type="project" value="UniProtKB-EC"/>
</dbReference>
<evidence type="ECO:0000259" key="6">
    <source>
        <dbReference type="Pfam" id="PF02826"/>
    </source>
</evidence>
<evidence type="ECO:0000259" key="5">
    <source>
        <dbReference type="Pfam" id="PF00389"/>
    </source>
</evidence>
<dbReference type="AlphaFoldDB" id="A0A378M9K1"/>
<dbReference type="PANTHER" id="PTHR43333:SF1">
    <property type="entry name" value="D-ISOMER SPECIFIC 2-HYDROXYACID DEHYDROGENASE NAD-BINDING DOMAIN-CONTAINING PROTEIN"/>
    <property type="match status" value="1"/>
</dbReference>
<dbReference type="PANTHER" id="PTHR43333">
    <property type="entry name" value="2-HACID_DH_C DOMAIN-CONTAINING PROTEIN"/>
    <property type="match status" value="1"/>
</dbReference>
<keyword evidence="7" id="KW-0670">Pyruvate</keyword>
<organism evidence="7 8">
    <name type="scientific">Listeria grayi</name>
    <name type="common">Listeria murrayi</name>
    <dbReference type="NCBI Taxonomy" id="1641"/>
    <lineage>
        <taxon>Bacteria</taxon>
        <taxon>Bacillati</taxon>
        <taxon>Bacillota</taxon>
        <taxon>Bacilli</taxon>
        <taxon>Bacillales</taxon>
        <taxon>Listeriaceae</taxon>
        <taxon>Listeria</taxon>
    </lineage>
</organism>
<evidence type="ECO:0000313" key="7">
    <source>
        <dbReference type="EMBL" id="STY43037.1"/>
    </source>
</evidence>
<protein>
    <submittedName>
        <fullName evidence="7">Glyoxylate/hydroxypyruvate reductase A</fullName>
        <ecNumber evidence="7">1.1.1.79</ecNumber>
    </submittedName>
</protein>
<dbReference type="InterPro" id="IPR006140">
    <property type="entry name" value="D-isomer_DH_NAD-bd"/>
</dbReference>
<dbReference type="Gene3D" id="3.40.50.720">
    <property type="entry name" value="NAD(P)-binding Rossmann-like Domain"/>
    <property type="match status" value="2"/>
</dbReference>
<evidence type="ECO:0000256" key="1">
    <source>
        <dbReference type="ARBA" id="ARBA00005854"/>
    </source>
</evidence>
<dbReference type="RefSeq" id="WP_003756204.1">
    <property type="nucleotide sequence ID" value="NZ_CABKNG010000001.1"/>
</dbReference>
<proteinExistence type="inferred from homology"/>
<sequence length="314" mass="35256">MKVLFTMDIPEELKKIQAEKWPDDEFYYQEQAKDSDVISKVDVLIAYSSKSTAKYVEEAKNLKLMMVFSAGVDSLPVDILKEKQVKVANVRGIHAIPMGEFAIGFMLDHAKKLSRFFKSQGYRLWEKGSSLTELAGHTLVVAGTGAIGSKVAELAKAFDMEVYGLNTTGHDVPAFDKTFPIEQLEEVAAKAEYFVSVLPNTEATTGLYKDTFFENMPEQGVFINIGRGSAVEESVLVKAAETKQIAAFYLDVLPEEPLPKESKLWTLDNVFLTPHVSGTSDKYVYRGFDIWLEVFEQFKKEEPLTNEVDLEKGY</sequence>
<dbReference type="Proteomes" id="UP000254879">
    <property type="component" value="Unassembled WGS sequence"/>
</dbReference>
<evidence type="ECO:0000313" key="8">
    <source>
        <dbReference type="Proteomes" id="UP000254879"/>
    </source>
</evidence>
<dbReference type="Pfam" id="PF00389">
    <property type="entry name" value="2-Hacid_dh"/>
    <property type="match status" value="1"/>
</dbReference>
<evidence type="ECO:0000256" key="3">
    <source>
        <dbReference type="ARBA" id="ARBA00023027"/>
    </source>
</evidence>
<comment type="similarity">
    <text evidence="1 4">Belongs to the D-isomer specific 2-hydroxyacid dehydrogenase family.</text>
</comment>
<dbReference type="InterPro" id="IPR006139">
    <property type="entry name" value="D-isomer_2_OHA_DH_cat_dom"/>
</dbReference>
<evidence type="ECO:0000256" key="2">
    <source>
        <dbReference type="ARBA" id="ARBA00023002"/>
    </source>
</evidence>
<dbReference type="GO" id="GO:0051287">
    <property type="term" value="F:NAD binding"/>
    <property type="evidence" value="ECO:0007669"/>
    <property type="project" value="InterPro"/>
</dbReference>
<evidence type="ECO:0000256" key="4">
    <source>
        <dbReference type="RuleBase" id="RU003719"/>
    </source>
</evidence>
<dbReference type="EMBL" id="UGPG01000001">
    <property type="protein sequence ID" value="STY43037.1"/>
    <property type="molecule type" value="Genomic_DNA"/>
</dbReference>